<dbReference type="AlphaFoldDB" id="A0A078AAB4"/>
<dbReference type="InterPro" id="IPR001394">
    <property type="entry name" value="Peptidase_C19_UCH"/>
</dbReference>
<accession>A0A078AAB4</accession>
<gene>
    <name evidence="3" type="primary">Contig18638.g19806</name>
    <name evidence="3" type="ORF">STYLEM_7506</name>
</gene>
<keyword evidence="4" id="KW-1185">Reference proteome</keyword>
<evidence type="ECO:0000259" key="2">
    <source>
        <dbReference type="PROSITE" id="PS50235"/>
    </source>
</evidence>
<dbReference type="InterPro" id="IPR038765">
    <property type="entry name" value="Papain-like_cys_pep_sf"/>
</dbReference>
<dbReference type="GO" id="GO:0004843">
    <property type="term" value="F:cysteine-type deubiquitinase activity"/>
    <property type="evidence" value="ECO:0007669"/>
    <property type="project" value="InterPro"/>
</dbReference>
<dbReference type="OMA" id="CQDENID"/>
<organism evidence="3 4">
    <name type="scientific">Stylonychia lemnae</name>
    <name type="common">Ciliate</name>
    <dbReference type="NCBI Taxonomy" id="5949"/>
    <lineage>
        <taxon>Eukaryota</taxon>
        <taxon>Sar</taxon>
        <taxon>Alveolata</taxon>
        <taxon>Ciliophora</taxon>
        <taxon>Intramacronucleata</taxon>
        <taxon>Spirotrichea</taxon>
        <taxon>Stichotrichia</taxon>
        <taxon>Sporadotrichida</taxon>
        <taxon>Oxytrichidae</taxon>
        <taxon>Stylonychinae</taxon>
        <taxon>Stylonychia</taxon>
    </lineage>
</organism>
<dbReference type="InterPro" id="IPR028889">
    <property type="entry name" value="USP"/>
</dbReference>
<dbReference type="InParanoid" id="A0A078AAB4"/>
<dbReference type="EMBL" id="CCKQ01007175">
    <property type="protein sequence ID" value="CDW78527.1"/>
    <property type="molecule type" value="Genomic_DNA"/>
</dbReference>
<sequence length="1028" mass="121149">MIQLDQTKVMVKRVNSKITLLQQNLTSWMNILHLALLITRRRNNDLERRESQYLGTARDVDNVKQKQRRRFVQLKQDGNDTEQLYLIDAQWVKRWLDNIGGLLLGEDVFFISWKLWNALYDWYGGGPTLKWKIEVAESQKKSHVNSPGYFKQETIAENMHSESSDGKRDSEDSIDKKFDSYNYYSKLREANPKQIDKVLNTISHSPIQSEKVSIRKASSSHGLKKQGEYKLRLFGLENNNLHCYLNSVLQCIFTLSHIREFYLKRTYQMVMVKSPVLNSLDWSRLMEDISSDIERMSKKLSFQVVKTRPIRRLIEKEFNPILEHDSHEFLLYFLNRLKDELTEKDAQHPVFNKGTSIQMIWKQYQQQFSSIIDSLFTVEGIQSIQKSLSQYQQPERLPDYQCETCKMRSVCQIERLIVKLPEIFIFQLQRFSMYPKLRKIRGLIKYGELLDMRPFIQDKYASELCNKNTQYELSSIAVHMGTIHGGHYVAYAKKEDGNWYYMNDERVSRVQLHEVLNQDAYILFYKKEAMSNILLSQTPDFSLDKNSDEQFSICDQNQQPQDLLEIINFQQPASNKQKSKLSGGNFMTAGFDSDYDANSNEFFIEDSLEHEKRTRQREFAKKLELYYNNQTPDGLDLGLFDGMNDNSNVIILDDQINDSDEQKYLNELNSNLNIIPDDVQMFNQSINFDVNSCQDENIDPQGYLNSIHCFDQMQNLKVNPLFEMANLSFIKSDSMFEQMQPQQLDHETGIKGSDLDDFYNFNMNENDSEEQSVIDKLKDQSIRSRKKRGAPFKGKVSDQKEEGFKVLRQKTFREYKQFFEKRSYLKKHPNQKMKKKKVFVNNDDLQQQQKILSEFDAQLLFQKDLFPLNSRHYNKIAGNFDLIREPMYKYRKDVKERLFKDNSMAFLWMYYRCEGEFEVPENREVFESQRLIYEDFDNLALETLKKGNAQLLSYIYQLIRTFGEVQKNDLGQIYSILSTKDKLDFSLKIKLDSEQVQISNDEEETPGNPDQDKTETSSSTTETSQFEA</sequence>
<feature type="compositionally biased region" description="Low complexity" evidence="1">
    <location>
        <begin position="1016"/>
        <end position="1028"/>
    </location>
</feature>
<keyword evidence="3" id="KW-0378">Hydrolase</keyword>
<evidence type="ECO:0000313" key="3">
    <source>
        <dbReference type="EMBL" id="CDW78527.1"/>
    </source>
</evidence>
<dbReference type="Gene3D" id="3.90.70.10">
    <property type="entry name" value="Cysteine proteinases"/>
    <property type="match status" value="2"/>
</dbReference>
<evidence type="ECO:0000256" key="1">
    <source>
        <dbReference type="SAM" id="MobiDB-lite"/>
    </source>
</evidence>
<proteinExistence type="predicted"/>
<dbReference type="SUPFAM" id="SSF143791">
    <property type="entry name" value="DUSP-like"/>
    <property type="match status" value="1"/>
</dbReference>
<dbReference type="Pfam" id="PF00443">
    <property type="entry name" value="UCH"/>
    <property type="match status" value="1"/>
</dbReference>
<dbReference type="Proteomes" id="UP000039865">
    <property type="component" value="Unassembled WGS sequence"/>
</dbReference>
<dbReference type="PROSITE" id="PS50235">
    <property type="entry name" value="USP_3"/>
    <property type="match status" value="1"/>
</dbReference>
<dbReference type="InterPro" id="IPR018200">
    <property type="entry name" value="USP_CS"/>
</dbReference>
<dbReference type="GO" id="GO:0005829">
    <property type="term" value="C:cytosol"/>
    <property type="evidence" value="ECO:0007669"/>
    <property type="project" value="TreeGrafter"/>
</dbReference>
<dbReference type="GO" id="GO:0016579">
    <property type="term" value="P:protein deubiquitination"/>
    <property type="evidence" value="ECO:0007669"/>
    <property type="project" value="InterPro"/>
</dbReference>
<evidence type="ECO:0000313" key="4">
    <source>
        <dbReference type="Proteomes" id="UP000039865"/>
    </source>
</evidence>
<feature type="region of interest" description="Disordered" evidence="1">
    <location>
        <begin position="996"/>
        <end position="1028"/>
    </location>
</feature>
<dbReference type="PANTHER" id="PTHR24006">
    <property type="entry name" value="UBIQUITIN CARBOXYL-TERMINAL HYDROLASE"/>
    <property type="match status" value="1"/>
</dbReference>
<dbReference type="GO" id="GO:0005634">
    <property type="term" value="C:nucleus"/>
    <property type="evidence" value="ECO:0007669"/>
    <property type="project" value="TreeGrafter"/>
</dbReference>
<dbReference type="PROSITE" id="PS00973">
    <property type="entry name" value="USP_2"/>
    <property type="match status" value="1"/>
</dbReference>
<dbReference type="SUPFAM" id="SSF54001">
    <property type="entry name" value="Cysteine proteinases"/>
    <property type="match status" value="1"/>
</dbReference>
<dbReference type="InterPro" id="IPR050164">
    <property type="entry name" value="Peptidase_C19"/>
</dbReference>
<protein>
    <submittedName>
        <fullName evidence="3">Ubiquitin carboxyl-terminal hydrolase family protein</fullName>
    </submittedName>
</protein>
<name>A0A078AAB4_STYLE</name>
<feature type="domain" description="USP" evidence="2">
    <location>
        <begin position="234"/>
        <end position="528"/>
    </location>
</feature>
<dbReference type="OrthoDB" id="420187at2759"/>
<reference evidence="3 4" key="1">
    <citation type="submission" date="2014-06" db="EMBL/GenBank/DDBJ databases">
        <authorList>
            <person name="Swart Estienne"/>
        </authorList>
    </citation>
    <scope>NUCLEOTIDE SEQUENCE [LARGE SCALE GENOMIC DNA]</scope>
    <source>
        <strain evidence="3 4">130c</strain>
    </source>
</reference>
<dbReference type="InterPro" id="IPR035927">
    <property type="entry name" value="DUSP-like_sf"/>
</dbReference>